<dbReference type="EMBL" id="LSRE01000018">
    <property type="protein sequence ID" value="KXO96327.1"/>
    <property type="molecule type" value="Genomic_DNA"/>
</dbReference>
<dbReference type="AlphaFoldDB" id="A0A138A418"/>
<dbReference type="STRING" id="239498.AXK60_13575"/>
<evidence type="ECO:0000313" key="3">
    <source>
        <dbReference type="Proteomes" id="UP000070258"/>
    </source>
</evidence>
<gene>
    <name evidence="2" type="ORF">AXK60_13575</name>
    <name evidence="1" type="ORF">AXK61_22690</name>
</gene>
<comment type="caution">
    <text evidence="2">The sequence shown here is derived from an EMBL/GenBank/DDBJ whole genome shotgun (WGS) entry which is preliminary data.</text>
</comment>
<name>A0A138A418_9ACTN</name>
<accession>A0A138A418</accession>
<dbReference type="Proteomes" id="UP000070409">
    <property type="component" value="Unassembled WGS sequence"/>
</dbReference>
<reference evidence="3" key="2">
    <citation type="submission" date="2016-02" db="EMBL/GenBank/DDBJ databases">
        <authorList>
            <person name="Wen L."/>
            <person name="He K."/>
            <person name="Yang H."/>
        </authorList>
    </citation>
    <scope>NUCLEOTIDE SEQUENCE [LARGE SCALE GENOMIC DNA]</scope>
    <source>
        <strain evidence="3">JCM 15929</strain>
    </source>
</reference>
<organism evidence="2 3">
    <name type="scientific">Tsukamurella pseudospumae</name>
    <dbReference type="NCBI Taxonomy" id="239498"/>
    <lineage>
        <taxon>Bacteria</taxon>
        <taxon>Bacillati</taxon>
        <taxon>Actinomycetota</taxon>
        <taxon>Actinomycetes</taxon>
        <taxon>Mycobacteriales</taxon>
        <taxon>Tsukamurellaceae</taxon>
        <taxon>Tsukamurella</taxon>
    </lineage>
</organism>
<evidence type="ECO:0000313" key="2">
    <source>
        <dbReference type="EMBL" id="KXP05178.1"/>
    </source>
</evidence>
<dbReference type="Proteomes" id="UP000070258">
    <property type="component" value="Unassembled WGS sequence"/>
</dbReference>
<dbReference type="RefSeq" id="WP_068573319.1">
    <property type="nucleotide sequence ID" value="NZ_LSRE01000018.1"/>
</dbReference>
<dbReference type="OrthoDB" id="3830295at2"/>
<protein>
    <submittedName>
        <fullName evidence="2">Uncharacterized protein</fullName>
    </submittedName>
</protein>
<evidence type="ECO:0000313" key="1">
    <source>
        <dbReference type="EMBL" id="KXO96327.1"/>
    </source>
</evidence>
<reference evidence="2" key="3">
    <citation type="submission" date="2016-02" db="EMBL/GenBank/DDBJ databases">
        <authorList>
            <person name="Teng J.L."/>
            <person name="Yang Y."/>
            <person name="Huang Y."/>
            <person name="Guo F."/>
            <person name="Wei W."/>
            <person name="Chen J.H."/>
            <person name="Wong S.Y."/>
            <person name="Lau S.K."/>
            <person name="Woo P.C."/>
        </authorList>
    </citation>
    <scope>NUCLEOTIDE SEQUENCE</scope>
    <source>
        <strain evidence="2">JCM 15929</strain>
    </source>
</reference>
<dbReference type="EMBL" id="LSRF01000057">
    <property type="protein sequence ID" value="KXP05178.1"/>
    <property type="molecule type" value="Genomic_DNA"/>
</dbReference>
<keyword evidence="4" id="KW-1185">Reference proteome</keyword>
<evidence type="ECO:0000313" key="4">
    <source>
        <dbReference type="Proteomes" id="UP000070409"/>
    </source>
</evidence>
<sequence length="108" mass="11484">MRPELRSVPGTAPTGVVFADPHVTPDGTTVIEVSRVRRRRSGELRTSALGVYAIRDGKAVWSPAVDADRIALIGVATGFVAATLATLAVLRQPPWPVLTGTITRALDR</sequence>
<reference evidence="1 4" key="1">
    <citation type="submission" date="2016-02" db="EMBL/GenBank/DDBJ databases">
        <authorList>
            <person name="Teng J.L."/>
            <person name="Tang Y."/>
            <person name="Huang Y."/>
            <person name="Guo F."/>
            <person name="Wei W."/>
            <person name="Chen J.H."/>
            <person name="Wong S.Y."/>
            <person name="Lau S.K."/>
            <person name="Woo P.C."/>
        </authorList>
    </citation>
    <scope>NUCLEOTIDE SEQUENCE [LARGE SCALE GENOMIC DNA]</scope>
    <source>
        <strain evidence="1 4">JCM 13375</strain>
    </source>
</reference>
<proteinExistence type="predicted"/>